<reference evidence="2 3" key="1">
    <citation type="journal article" date="2015" name="Genome Announc.">
        <title>Draft Genome Sequence of Clostridium tyrobutyricum Strain DIVETGP, Isolated from Cow's Milk for Grana Padano Production.</title>
        <authorList>
            <person name="Soggiu A."/>
            <person name="Piras C."/>
            <person name="Gaiarsa S."/>
            <person name="Sassera D."/>
            <person name="Roncada P."/>
            <person name="Bendixen E."/>
            <person name="Brasca M."/>
            <person name="Bonizzi L."/>
        </authorList>
    </citation>
    <scope>NUCLEOTIDE SEQUENCE [LARGE SCALE GENOMIC DNA]</scope>
    <source>
        <strain evidence="2 3">DIVETGP</strain>
    </source>
</reference>
<name>W6NM22_CLOTY</name>
<sequence length="52" mass="5639">MSFVAIVNLGGNTATRPMVMGGVFLLGVSSSSYFIGGGKRNDKNIFKRWKNN</sequence>
<gene>
    <name evidence="2" type="ORF">CTDIVETGP_2932</name>
</gene>
<organism evidence="2 3">
    <name type="scientific">Clostridium tyrobutyricum DIVETGP</name>
    <dbReference type="NCBI Taxonomy" id="1408889"/>
    <lineage>
        <taxon>Bacteria</taxon>
        <taxon>Bacillati</taxon>
        <taxon>Bacillota</taxon>
        <taxon>Clostridia</taxon>
        <taxon>Eubacteriales</taxon>
        <taxon>Clostridiaceae</taxon>
        <taxon>Clostridium</taxon>
    </lineage>
</organism>
<keyword evidence="1" id="KW-0472">Membrane</keyword>
<keyword evidence="1" id="KW-1133">Transmembrane helix</keyword>
<comment type="caution">
    <text evidence="2">The sequence shown here is derived from an EMBL/GenBank/DDBJ whole genome shotgun (WGS) entry which is preliminary data.</text>
</comment>
<dbReference type="AlphaFoldDB" id="W6NM22"/>
<feature type="transmembrane region" description="Helical" evidence="1">
    <location>
        <begin position="18"/>
        <end position="38"/>
    </location>
</feature>
<accession>W6NM22</accession>
<protein>
    <submittedName>
        <fullName evidence="2">Uncharacterized protein</fullName>
    </submittedName>
</protein>
<evidence type="ECO:0000256" key="1">
    <source>
        <dbReference type="SAM" id="Phobius"/>
    </source>
</evidence>
<dbReference type="EMBL" id="CBXI010000044">
    <property type="protein sequence ID" value="CDL92862.1"/>
    <property type="molecule type" value="Genomic_DNA"/>
</dbReference>
<keyword evidence="1" id="KW-0812">Transmembrane</keyword>
<proteinExistence type="predicted"/>
<evidence type="ECO:0000313" key="3">
    <source>
        <dbReference type="Proteomes" id="UP000019482"/>
    </source>
</evidence>
<evidence type="ECO:0000313" key="2">
    <source>
        <dbReference type="EMBL" id="CDL92862.1"/>
    </source>
</evidence>
<dbReference type="Proteomes" id="UP000019482">
    <property type="component" value="Unassembled WGS sequence"/>
</dbReference>
<keyword evidence="3" id="KW-1185">Reference proteome</keyword>